<evidence type="ECO:0000256" key="2">
    <source>
        <dbReference type="ARBA" id="ARBA00022963"/>
    </source>
</evidence>
<dbReference type="InterPro" id="IPR002641">
    <property type="entry name" value="PNPLA_dom"/>
</dbReference>
<feature type="short sequence motif" description="GXSXG" evidence="4">
    <location>
        <begin position="52"/>
        <end position="56"/>
    </location>
</feature>
<dbReference type="Pfam" id="PF01734">
    <property type="entry name" value="Patatin"/>
    <property type="match status" value="1"/>
</dbReference>
<dbReference type="Gene3D" id="3.40.1090.10">
    <property type="entry name" value="Cytosolic phospholipase A2 catalytic domain"/>
    <property type="match status" value="2"/>
</dbReference>
<evidence type="ECO:0000259" key="5">
    <source>
        <dbReference type="PROSITE" id="PS51635"/>
    </source>
</evidence>
<dbReference type="OrthoDB" id="5290098at2"/>
<keyword evidence="2 4" id="KW-0442">Lipid degradation</keyword>
<dbReference type="Proteomes" id="UP000241247">
    <property type="component" value="Unassembled WGS sequence"/>
</dbReference>
<evidence type="ECO:0000313" key="7">
    <source>
        <dbReference type="Proteomes" id="UP000241247"/>
    </source>
</evidence>
<evidence type="ECO:0000256" key="3">
    <source>
        <dbReference type="ARBA" id="ARBA00023098"/>
    </source>
</evidence>
<name>A0A2T5BHH0_MYCDI</name>
<keyword evidence="1 4" id="KW-0378">Hydrolase</keyword>
<dbReference type="PANTHER" id="PTHR14226">
    <property type="entry name" value="NEUROPATHY TARGET ESTERASE/SWISS CHEESE D.MELANOGASTER"/>
    <property type="match status" value="1"/>
</dbReference>
<dbReference type="PROSITE" id="PS51635">
    <property type="entry name" value="PNPLA"/>
    <property type="match status" value="1"/>
</dbReference>
<sequence length="294" mass="31368">MTAASDPHGRNTGSSMPTVSIAFGGGGARGLAHIHVVEVLDELGVRPRLIAGSSIGAIIGAAMAAGLSGRDIREHTLAAVGRPTDAFGRIWGLRPATLAEVWASGFRVGQFNLERVLRAFLPPVMPDRFEDLQIPLKVVTSDFYEQCETVKETGPLFPALSASAALPALFLPVRIEGRVLIDGGLLNPVPFDHLRGTADVTVGIDVIGRPVGEEGTIPSSVDSLYGATQMAMRSIISLKLQQGAPDIFLQPEVGRYRALDFLRAKEILDHSAGVRDQFKRALEARFESLAKGQA</sequence>
<dbReference type="InterPro" id="IPR050301">
    <property type="entry name" value="NTE"/>
</dbReference>
<keyword evidence="7" id="KW-1185">Reference proteome</keyword>
<dbReference type="RefSeq" id="WP_108000784.1">
    <property type="nucleotide sequence ID" value="NZ_JBHEEX010000014.1"/>
</dbReference>
<dbReference type="InterPro" id="IPR016035">
    <property type="entry name" value="Acyl_Trfase/lysoPLipase"/>
</dbReference>
<feature type="active site" description="Nucleophile" evidence="4">
    <location>
        <position position="54"/>
    </location>
</feature>
<gene>
    <name evidence="6" type="ORF">C7449_10151</name>
</gene>
<feature type="short sequence motif" description="DGA/G" evidence="4">
    <location>
        <begin position="182"/>
        <end position="184"/>
    </location>
</feature>
<organism evidence="6 7">
    <name type="scientific">Mycoplana dimorpha</name>
    <dbReference type="NCBI Taxonomy" id="28320"/>
    <lineage>
        <taxon>Bacteria</taxon>
        <taxon>Pseudomonadati</taxon>
        <taxon>Pseudomonadota</taxon>
        <taxon>Alphaproteobacteria</taxon>
        <taxon>Hyphomicrobiales</taxon>
        <taxon>Rhizobiaceae</taxon>
        <taxon>Mycoplana</taxon>
    </lineage>
</organism>
<dbReference type="GO" id="GO:0016787">
    <property type="term" value="F:hydrolase activity"/>
    <property type="evidence" value="ECO:0007669"/>
    <property type="project" value="UniProtKB-UniRule"/>
</dbReference>
<keyword evidence="3 4" id="KW-0443">Lipid metabolism</keyword>
<dbReference type="EMBL" id="PZZZ01000001">
    <property type="protein sequence ID" value="PTM98388.1"/>
    <property type="molecule type" value="Genomic_DNA"/>
</dbReference>
<comment type="caution">
    <text evidence="6">The sequence shown here is derived from an EMBL/GenBank/DDBJ whole genome shotgun (WGS) entry which is preliminary data.</text>
</comment>
<evidence type="ECO:0000313" key="6">
    <source>
        <dbReference type="EMBL" id="PTM98388.1"/>
    </source>
</evidence>
<feature type="short sequence motif" description="GXGXXG" evidence="4">
    <location>
        <begin position="25"/>
        <end position="30"/>
    </location>
</feature>
<dbReference type="AlphaFoldDB" id="A0A2T5BHH0"/>
<dbReference type="SUPFAM" id="SSF52151">
    <property type="entry name" value="FabD/lysophospholipase-like"/>
    <property type="match status" value="1"/>
</dbReference>
<evidence type="ECO:0000256" key="4">
    <source>
        <dbReference type="PROSITE-ProRule" id="PRU01161"/>
    </source>
</evidence>
<evidence type="ECO:0000256" key="1">
    <source>
        <dbReference type="ARBA" id="ARBA00022801"/>
    </source>
</evidence>
<accession>A0A2T5BHH0</accession>
<feature type="domain" description="PNPLA" evidence="5">
    <location>
        <begin position="21"/>
        <end position="195"/>
    </location>
</feature>
<dbReference type="PANTHER" id="PTHR14226:SF29">
    <property type="entry name" value="NEUROPATHY TARGET ESTERASE SWS"/>
    <property type="match status" value="1"/>
</dbReference>
<feature type="active site" description="Proton acceptor" evidence="4">
    <location>
        <position position="182"/>
    </location>
</feature>
<dbReference type="GO" id="GO:0016042">
    <property type="term" value="P:lipid catabolic process"/>
    <property type="evidence" value="ECO:0007669"/>
    <property type="project" value="UniProtKB-UniRule"/>
</dbReference>
<protein>
    <submittedName>
        <fullName evidence="6">NTE family protein</fullName>
    </submittedName>
</protein>
<proteinExistence type="predicted"/>
<reference evidence="6 7" key="1">
    <citation type="submission" date="2018-04" db="EMBL/GenBank/DDBJ databases">
        <title>Genomic Encyclopedia of Type Strains, Phase IV (KMG-IV): sequencing the most valuable type-strain genomes for metagenomic binning, comparative biology and taxonomic classification.</title>
        <authorList>
            <person name="Goeker M."/>
        </authorList>
    </citation>
    <scope>NUCLEOTIDE SEQUENCE [LARGE SCALE GENOMIC DNA]</scope>
    <source>
        <strain evidence="6 7">DSM 7138</strain>
    </source>
</reference>